<dbReference type="SUPFAM" id="SSF52743">
    <property type="entry name" value="Subtilisin-like"/>
    <property type="match status" value="1"/>
</dbReference>
<name>A0A2N3ICQ8_9BACT</name>
<dbReference type="PANTHER" id="PTHR43399">
    <property type="entry name" value="SUBTILISIN-RELATED"/>
    <property type="match status" value="1"/>
</dbReference>
<feature type="domain" description="Peptidase S8/S53" evidence="6">
    <location>
        <begin position="234"/>
        <end position="481"/>
    </location>
</feature>
<evidence type="ECO:0000259" key="6">
    <source>
        <dbReference type="Pfam" id="PF00082"/>
    </source>
</evidence>
<dbReference type="GO" id="GO:0004252">
    <property type="term" value="F:serine-type endopeptidase activity"/>
    <property type="evidence" value="ECO:0007669"/>
    <property type="project" value="UniProtKB-UniRule"/>
</dbReference>
<keyword evidence="9" id="KW-1185">Reference proteome</keyword>
<dbReference type="Proteomes" id="UP000233387">
    <property type="component" value="Unassembled WGS sequence"/>
</dbReference>
<dbReference type="GO" id="GO:0006508">
    <property type="term" value="P:proteolysis"/>
    <property type="evidence" value="ECO:0007669"/>
    <property type="project" value="UniProtKB-KW"/>
</dbReference>
<evidence type="ECO:0000259" key="7">
    <source>
        <dbReference type="Pfam" id="PF18962"/>
    </source>
</evidence>
<feature type="domain" description="Secretion system C-terminal sorting" evidence="7">
    <location>
        <begin position="989"/>
        <end position="1057"/>
    </location>
</feature>
<accession>A0A2N3ICQ8</accession>
<feature type="active site" description="Charge relay system" evidence="5">
    <location>
        <position position="243"/>
    </location>
</feature>
<dbReference type="Pfam" id="PF18962">
    <property type="entry name" value="Por_Secre_tail"/>
    <property type="match status" value="1"/>
</dbReference>
<dbReference type="AlphaFoldDB" id="A0A2N3ICQ8"/>
<dbReference type="EMBL" id="NKXO01000027">
    <property type="protein sequence ID" value="PKQ68065.1"/>
    <property type="molecule type" value="Genomic_DNA"/>
</dbReference>
<dbReference type="PROSITE" id="PS00138">
    <property type="entry name" value="SUBTILASE_SER"/>
    <property type="match status" value="1"/>
</dbReference>
<reference evidence="8 9" key="1">
    <citation type="submission" date="2017-06" db="EMBL/GenBank/DDBJ databases">
        <title>Raineya orbicola gen. nov., sp. nov. a slightly thermophilic bacterium of the phylum Bacteroidetes and the description of Raineyaceae fam. nov.</title>
        <authorList>
            <person name="Albuquerque L."/>
            <person name="Polonia A.R.M."/>
            <person name="Barroso C."/>
            <person name="Froufe H.J.C."/>
            <person name="Lage O."/>
            <person name="Lobo-Da-Cunha A."/>
            <person name="Egas C."/>
            <person name="Da Costa M.S."/>
        </authorList>
    </citation>
    <scope>NUCLEOTIDE SEQUENCE [LARGE SCALE GENOMIC DNA]</scope>
    <source>
        <strain evidence="8 9">SPSPC-11</strain>
    </source>
</reference>
<dbReference type="Pfam" id="PF00082">
    <property type="entry name" value="Peptidase_S8"/>
    <property type="match status" value="1"/>
</dbReference>
<proteinExistence type="inferred from homology"/>
<comment type="similarity">
    <text evidence="1 5">Belongs to the peptidase S8 family.</text>
</comment>
<dbReference type="RefSeq" id="WP_101359063.1">
    <property type="nucleotide sequence ID" value="NZ_NKXO01000027.1"/>
</dbReference>
<dbReference type="InterPro" id="IPR013783">
    <property type="entry name" value="Ig-like_fold"/>
</dbReference>
<gene>
    <name evidence="8" type="ORF">Rain11_1792</name>
</gene>
<sequence length="1060" mass="114707">MQKKFLLSLFLLVWGLCAFSQDYRLMLQSGSKPDAIGLEQYASRKVSLLGSRMGNGNYVILQFHQIPTHSQKEEIRRAGIQLFDYLPHFAFWAYLPDEVSSSNLQNLGVKSIYPYAPTDKIAKLITDKGIPDWAIKERGNVDLLVQIYPNIPLQEALGRLVSLGWVKVVQEKFLADVSILRVPIQKMQDLAQIPFVYFIEPIFPPAQLENREATSNHRINFVNSEYAGGRKYDGTGIVVSMGDDGTADTHIDKKGRITNNITSNSGNHGDHVSGIIMGAGNLNPLMKGQAPGAHLEVYSYHDDIDQMPTPYNTKNVRITSHSLGESLNAGYNTGARQVDQQIRQMPDLMHVFSAGNSGSAFYTITGGRKAGKNVIAVANLSKTDAISSSSSRGPAADGRLKPEVSAVGSSVNSTGENNTYYSSSGTSMACPAVSGTLAALYHAYRALNSNAMPTSDIIKGIVMNTADDLGNAGPDFTFGYGRINARRAVLTLEQNRYYVNSITQGVTQTQTINVPAGTKQLKVMLYWNDYEGAAGASVPLVNNLNLTVTPPSASPVNPWILNPSATSDPAVRGVDNINNSEQVTIDDPAAGTYTISVNGFAVPQGPQQYVVCYEFVQDDVVLTFPIGGESFTPGTTEKIRWDAWGSSGSFDLEYSANGGTTWTSIITGLAGSTRSYDWNVPNVQSGQVRVRVSKGALQSQSIANFSIMPFPSGLSASAGCSGVNLSWSTVTGATSYEVFRLGTKYMESVGTTTATNFADNVPTGDTYWYAVRALGPSGAVSRRCNAISFNLTSYVCATDAAIANISPSGNSCNMSENSEVKITVQNVGTSTLNNLTLNYEVKKSDNTLVTSGSSNIVSLAANATQEITFTANLGIIDETYQISATVNVTGDQNASNNQRNVSAKNVSINLTLAYDNGVLRATQGHRNYRWFRDGQFLATTGANHEWSPNTLGTYQVEAQSYTNNCKKMSNEVVVTVLSLQDVSNELLIVPNPTESEISITLPKNLQNNSQFTLIDVKGRKLLEGSLQENQNIDVSKLPKGLYILEIKNATHRAIRKVAKQ</sequence>
<protein>
    <submittedName>
        <fullName evidence="8">Por secretion system C-terminal sorting domain</fullName>
    </submittedName>
</protein>
<comment type="caution">
    <text evidence="8">The sequence shown here is derived from an EMBL/GenBank/DDBJ whole genome shotgun (WGS) entry which is preliminary data.</text>
</comment>
<feature type="active site" description="Charge relay system" evidence="5">
    <location>
        <position position="427"/>
    </location>
</feature>
<evidence type="ECO:0000313" key="8">
    <source>
        <dbReference type="EMBL" id="PKQ68065.1"/>
    </source>
</evidence>
<evidence type="ECO:0000313" key="9">
    <source>
        <dbReference type="Proteomes" id="UP000233387"/>
    </source>
</evidence>
<evidence type="ECO:0000256" key="5">
    <source>
        <dbReference type="PROSITE-ProRule" id="PRU01240"/>
    </source>
</evidence>
<evidence type="ECO:0000256" key="1">
    <source>
        <dbReference type="ARBA" id="ARBA00011073"/>
    </source>
</evidence>
<evidence type="ECO:0000256" key="4">
    <source>
        <dbReference type="ARBA" id="ARBA00022825"/>
    </source>
</evidence>
<dbReference type="Gene3D" id="2.60.120.380">
    <property type="match status" value="1"/>
</dbReference>
<dbReference type="InterPro" id="IPR036852">
    <property type="entry name" value="Peptidase_S8/S53_dom_sf"/>
</dbReference>
<keyword evidence="3 5" id="KW-0378">Hydrolase</keyword>
<dbReference type="Gene3D" id="2.60.40.10">
    <property type="entry name" value="Immunoglobulins"/>
    <property type="match status" value="2"/>
</dbReference>
<evidence type="ECO:0000256" key="3">
    <source>
        <dbReference type="ARBA" id="ARBA00022801"/>
    </source>
</evidence>
<dbReference type="Gene3D" id="3.40.50.200">
    <property type="entry name" value="Peptidase S8/S53 domain"/>
    <property type="match status" value="1"/>
</dbReference>
<keyword evidence="2 5" id="KW-0645">Protease</keyword>
<organism evidence="8 9">
    <name type="scientific">Raineya orbicola</name>
    <dbReference type="NCBI Taxonomy" id="2016530"/>
    <lineage>
        <taxon>Bacteria</taxon>
        <taxon>Pseudomonadati</taxon>
        <taxon>Bacteroidota</taxon>
        <taxon>Cytophagia</taxon>
        <taxon>Cytophagales</taxon>
        <taxon>Raineyaceae</taxon>
        <taxon>Raineya</taxon>
    </lineage>
</organism>
<dbReference type="InterPro" id="IPR026444">
    <property type="entry name" value="Secre_tail"/>
</dbReference>
<dbReference type="OrthoDB" id="9792152at2"/>
<dbReference type="InterPro" id="IPR000209">
    <property type="entry name" value="Peptidase_S8/S53_dom"/>
</dbReference>
<dbReference type="PANTHER" id="PTHR43399:SF4">
    <property type="entry name" value="CELL WALL-ASSOCIATED PROTEASE"/>
    <property type="match status" value="1"/>
</dbReference>
<evidence type="ECO:0000256" key="2">
    <source>
        <dbReference type="ARBA" id="ARBA00022670"/>
    </source>
</evidence>
<feature type="active site" description="Charge relay system" evidence="5">
    <location>
        <position position="268"/>
    </location>
</feature>
<dbReference type="NCBIfam" id="TIGR04183">
    <property type="entry name" value="Por_Secre_tail"/>
    <property type="match status" value="1"/>
</dbReference>
<dbReference type="InterPro" id="IPR015500">
    <property type="entry name" value="Peptidase_S8_subtilisin-rel"/>
</dbReference>
<dbReference type="InterPro" id="IPR034058">
    <property type="entry name" value="TagA/B/C/D_pept_dom"/>
</dbReference>
<dbReference type="InterPro" id="IPR023828">
    <property type="entry name" value="Peptidase_S8_Ser-AS"/>
</dbReference>
<dbReference type="PROSITE" id="PS51892">
    <property type="entry name" value="SUBTILASE"/>
    <property type="match status" value="1"/>
</dbReference>
<dbReference type="InterPro" id="IPR051048">
    <property type="entry name" value="Peptidase_S8/S53_subtilisin"/>
</dbReference>
<dbReference type="PRINTS" id="PR00723">
    <property type="entry name" value="SUBTILISIN"/>
</dbReference>
<dbReference type="CDD" id="cd04842">
    <property type="entry name" value="Peptidases_S8_Kp43_protease"/>
    <property type="match status" value="1"/>
</dbReference>
<keyword evidence="4 5" id="KW-0720">Serine protease</keyword>